<evidence type="ECO:0000313" key="2">
    <source>
        <dbReference type="EMBL" id="KYG60824.1"/>
    </source>
</evidence>
<dbReference type="Proteomes" id="UP000075391">
    <property type="component" value="Unassembled WGS sequence"/>
</dbReference>
<organism evidence="2 3">
    <name type="scientific">Bdellovibrio bacteriovorus</name>
    <dbReference type="NCBI Taxonomy" id="959"/>
    <lineage>
        <taxon>Bacteria</taxon>
        <taxon>Pseudomonadati</taxon>
        <taxon>Bdellovibrionota</taxon>
        <taxon>Bdellovibrionia</taxon>
        <taxon>Bdellovibrionales</taxon>
        <taxon>Pseudobdellovibrionaceae</taxon>
        <taxon>Bdellovibrio</taxon>
    </lineage>
</organism>
<keyword evidence="2" id="KW-0808">Transferase</keyword>
<gene>
    <name evidence="2" type="ORF">AZI85_11130</name>
</gene>
<proteinExistence type="predicted"/>
<sequence>MEVNYEIRQITTQELLPLRQKVLKPFLRVEECEVDGDYLESTFHFGLYANGKLASIATFVQEAHPNFPAKLSYRLRGMATDANHQGQGLGGKLLTLGEIFLRGLGCDFLWFNARIKAFPFYERLGFEYYGPLFDIKDIGPHKVMYKSLIPR</sequence>
<dbReference type="AlphaFoldDB" id="A0A150WCM9"/>
<dbReference type="OrthoDB" id="5294840at2"/>
<accession>A0A150WCM9</accession>
<dbReference type="Pfam" id="PF00583">
    <property type="entry name" value="Acetyltransf_1"/>
    <property type="match status" value="1"/>
</dbReference>
<dbReference type="EMBL" id="LUKF01000019">
    <property type="protein sequence ID" value="KYG60824.1"/>
    <property type="molecule type" value="Genomic_DNA"/>
</dbReference>
<dbReference type="Gene3D" id="3.40.630.30">
    <property type="match status" value="1"/>
</dbReference>
<dbReference type="GO" id="GO:0016747">
    <property type="term" value="F:acyltransferase activity, transferring groups other than amino-acyl groups"/>
    <property type="evidence" value="ECO:0007669"/>
    <property type="project" value="InterPro"/>
</dbReference>
<dbReference type="PROSITE" id="PS51186">
    <property type="entry name" value="GNAT"/>
    <property type="match status" value="1"/>
</dbReference>
<dbReference type="SUPFAM" id="SSF55729">
    <property type="entry name" value="Acyl-CoA N-acyltransferases (Nat)"/>
    <property type="match status" value="1"/>
</dbReference>
<dbReference type="InterPro" id="IPR000182">
    <property type="entry name" value="GNAT_dom"/>
</dbReference>
<protein>
    <submittedName>
        <fullName evidence="2">Acetyltransferase</fullName>
    </submittedName>
</protein>
<evidence type="ECO:0000313" key="3">
    <source>
        <dbReference type="Proteomes" id="UP000075391"/>
    </source>
</evidence>
<evidence type="ECO:0000259" key="1">
    <source>
        <dbReference type="PROSITE" id="PS51186"/>
    </source>
</evidence>
<comment type="caution">
    <text evidence="2">The sequence shown here is derived from an EMBL/GenBank/DDBJ whole genome shotgun (WGS) entry which is preliminary data.</text>
</comment>
<name>A0A150WCM9_BDEBC</name>
<dbReference type="InterPro" id="IPR016181">
    <property type="entry name" value="Acyl_CoA_acyltransferase"/>
</dbReference>
<reference evidence="2 3" key="1">
    <citation type="submission" date="2016-03" db="EMBL/GenBank/DDBJ databases">
        <authorList>
            <person name="Ploux O."/>
        </authorList>
    </citation>
    <scope>NUCLEOTIDE SEQUENCE [LARGE SCALE GENOMIC DNA]</scope>
    <source>
        <strain evidence="2 3">BER2</strain>
    </source>
</reference>
<feature type="domain" description="N-acetyltransferase" evidence="1">
    <location>
        <begin position="5"/>
        <end position="149"/>
    </location>
</feature>